<name>A0ABT3ZJC8_9BURK</name>
<gene>
    <name evidence="2" type="ORF">OVY01_05150</name>
</gene>
<comment type="caution">
    <text evidence="2">The sequence shown here is derived from an EMBL/GenBank/DDBJ whole genome shotgun (WGS) entry which is preliminary data.</text>
</comment>
<sequence length="80" mass="8928">MGSANWQKHSPRRQGPQPKDENKTAARAEFDALFESPASQEAKRREADAQIRSAVIAEVRLQVERYAFQPAELGFDALSA</sequence>
<feature type="compositionally biased region" description="Basic and acidic residues" evidence="1">
    <location>
        <begin position="18"/>
        <end position="30"/>
    </location>
</feature>
<reference evidence="2" key="1">
    <citation type="submission" date="2022-11" db="EMBL/GenBank/DDBJ databases">
        <title>Robbsia betulipollinis sp. nov., isolated from pollen of birch (Betula pendula).</title>
        <authorList>
            <person name="Shi H."/>
            <person name="Ambika Manirajan B."/>
            <person name="Ratering S."/>
            <person name="Geissler-Plaum R."/>
            <person name="Schnell S."/>
        </authorList>
    </citation>
    <scope>NUCLEOTIDE SEQUENCE</scope>
    <source>
        <strain evidence="2">Bb-Pol-6</strain>
    </source>
</reference>
<keyword evidence="3" id="KW-1185">Reference proteome</keyword>
<evidence type="ECO:0000256" key="1">
    <source>
        <dbReference type="SAM" id="MobiDB-lite"/>
    </source>
</evidence>
<dbReference type="RefSeq" id="WP_267846158.1">
    <property type="nucleotide sequence ID" value="NZ_JAPMXC010000001.1"/>
</dbReference>
<feature type="region of interest" description="Disordered" evidence="1">
    <location>
        <begin position="1"/>
        <end position="48"/>
    </location>
</feature>
<proteinExistence type="predicted"/>
<accession>A0ABT3ZJC8</accession>
<dbReference type="EMBL" id="JAPMXC010000001">
    <property type="protein sequence ID" value="MCY0386633.1"/>
    <property type="molecule type" value="Genomic_DNA"/>
</dbReference>
<protein>
    <submittedName>
        <fullName evidence="2">Uncharacterized protein</fullName>
    </submittedName>
</protein>
<evidence type="ECO:0000313" key="2">
    <source>
        <dbReference type="EMBL" id="MCY0386633.1"/>
    </source>
</evidence>
<organism evidence="2 3">
    <name type="scientific">Robbsia betulipollinis</name>
    <dbReference type="NCBI Taxonomy" id="2981849"/>
    <lineage>
        <taxon>Bacteria</taxon>
        <taxon>Pseudomonadati</taxon>
        <taxon>Pseudomonadota</taxon>
        <taxon>Betaproteobacteria</taxon>
        <taxon>Burkholderiales</taxon>
        <taxon>Burkholderiaceae</taxon>
        <taxon>Robbsia</taxon>
    </lineage>
</organism>
<dbReference type="Proteomes" id="UP001082899">
    <property type="component" value="Unassembled WGS sequence"/>
</dbReference>
<evidence type="ECO:0000313" key="3">
    <source>
        <dbReference type="Proteomes" id="UP001082899"/>
    </source>
</evidence>